<dbReference type="Proteomes" id="UP001055336">
    <property type="component" value="Chromosome"/>
</dbReference>
<proteinExistence type="predicted"/>
<dbReference type="InterPro" id="IPR022536">
    <property type="entry name" value="EspC"/>
</dbReference>
<accession>A0ABY3VM46</accession>
<evidence type="ECO:0000313" key="1">
    <source>
        <dbReference type="EMBL" id="UMB68583.1"/>
    </source>
</evidence>
<sequence length="100" mass="10680">MAQRDAFVDAASIHAVAQRFDDAAHLIDGAVRAQFGRLAFDGTASGRAYIGQGDALRFALHRLGGELAQWARASMEVSSALRTGVDRYVDADRFAAARVG</sequence>
<gene>
    <name evidence="1" type="ORF">MKK62_19530</name>
</gene>
<dbReference type="EMBL" id="CP092488">
    <property type="protein sequence ID" value="UMB68583.1"/>
    <property type="molecule type" value="Genomic_DNA"/>
</dbReference>
<protein>
    <submittedName>
        <fullName evidence="1">ESX-1 secretion-associated protein</fullName>
    </submittedName>
</protein>
<organism evidence="1 2">
    <name type="scientific">Mycobacterium paraterrae</name>
    <dbReference type="NCBI Taxonomy" id="577492"/>
    <lineage>
        <taxon>Bacteria</taxon>
        <taxon>Bacillati</taxon>
        <taxon>Actinomycetota</taxon>
        <taxon>Actinomycetes</taxon>
        <taxon>Mycobacteriales</taxon>
        <taxon>Mycobacteriaceae</taxon>
        <taxon>Mycobacterium</taxon>
    </lineage>
</organism>
<name>A0ABY3VM46_9MYCO</name>
<reference evidence="1" key="1">
    <citation type="submission" date="2022-08" db="EMBL/GenBank/DDBJ databases">
        <title>Whole genome sequencing of non-tuberculosis mycobacteria type-strains.</title>
        <authorList>
            <person name="Igarashi Y."/>
            <person name="Osugi A."/>
            <person name="Mitarai S."/>
        </authorList>
    </citation>
    <scope>NUCLEOTIDE SEQUENCE</scope>
    <source>
        <strain evidence="1">DSM 45127</strain>
    </source>
</reference>
<keyword evidence="2" id="KW-1185">Reference proteome</keyword>
<evidence type="ECO:0000313" key="2">
    <source>
        <dbReference type="Proteomes" id="UP001055336"/>
    </source>
</evidence>
<dbReference type="Pfam" id="PF10824">
    <property type="entry name" value="T7SS_ESX_EspC"/>
    <property type="match status" value="1"/>
</dbReference>
<dbReference type="RefSeq" id="WP_240259573.1">
    <property type="nucleotide sequence ID" value="NZ_CP092488.2"/>
</dbReference>